<feature type="compositionally biased region" description="Polar residues" evidence="6">
    <location>
        <begin position="1"/>
        <end position="17"/>
    </location>
</feature>
<feature type="compositionally biased region" description="Polar residues" evidence="6">
    <location>
        <begin position="25"/>
        <end position="34"/>
    </location>
</feature>
<dbReference type="InterPro" id="IPR013087">
    <property type="entry name" value="Znf_C2H2_type"/>
</dbReference>
<dbReference type="SMART" id="SM00384">
    <property type="entry name" value="AT_hook"/>
    <property type="match status" value="4"/>
</dbReference>
<feature type="compositionally biased region" description="Polar residues" evidence="6">
    <location>
        <begin position="1391"/>
        <end position="1407"/>
    </location>
</feature>
<feature type="region of interest" description="Disordered" evidence="6">
    <location>
        <begin position="749"/>
        <end position="768"/>
    </location>
</feature>
<evidence type="ECO:0000256" key="6">
    <source>
        <dbReference type="SAM" id="MobiDB-lite"/>
    </source>
</evidence>
<dbReference type="SMART" id="SM00355">
    <property type="entry name" value="ZnF_C2H2"/>
    <property type="match status" value="13"/>
</dbReference>
<dbReference type="InterPro" id="IPR017956">
    <property type="entry name" value="AT_hook_DNA-bd_motif"/>
</dbReference>
<dbReference type="GO" id="GO:0005634">
    <property type="term" value="C:nucleus"/>
    <property type="evidence" value="ECO:0007669"/>
    <property type="project" value="TreeGrafter"/>
</dbReference>
<keyword evidence="1" id="KW-0479">Metal-binding</keyword>
<evidence type="ECO:0000313" key="9">
    <source>
        <dbReference type="RefSeq" id="XP_019631740.1"/>
    </source>
</evidence>
<dbReference type="InterPro" id="IPR050688">
    <property type="entry name" value="Zinc_finger/UBP_domain"/>
</dbReference>
<feature type="compositionally biased region" description="Basic and acidic residues" evidence="6">
    <location>
        <begin position="1435"/>
        <end position="1446"/>
    </location>
</feature>
<feature type="compositionally biased region" description="Low complexity" evidence="6">
    <location>
        <begin position="603"/>
        <end position="614"/>
    </location>
</feature>
<evidence type="ECO:0000256" key="2">
    <source>
        <dbReference type="ARBA" id="ARBA00022737"/>
    </source>
</evidence>
<feature type="domain" description="C2H2-type" evidence="7">
    <location>
        <begin position="2507"/>
        <end position="2531"/>
    </location>
</feature>
<dbReference type="PROSITE" id="PS00028">
    <property type="entry name" value="ZINC_FINGER_C2H2_1"/>
    <property type="match status" value="5"/>
</dbReference>
<keyword evidence="3 5" id="KW-0863">Zinc-finger</keyword>
<feature type="compositionally biased region" description="Basic and acidic residues" evidence="6">
    <location>
        <begin position="228"/>
        <end position="239"/>
    </location>
</feature>
<dbReference type="GO" id="GO:0003677">
    <property type="term" value="F:DNA binding"/>
    <property type="evidence" value="ECO:0007669"/>
    <property type="project" value="InterPro"/>
</dbReference>
<evidence type="ECO:0000313" key="10">
    <source>
        <dbReference type="RefSeq" id="XP_019631741.1"/>
    </source>
</evidence>
<feature type="compositionally biased region" description="Basic residues" evidence="6">
    <location>
        <begin position="1265"/>
        <end position="1275"/>
    </location>
</feature>
<dbReference type="OrthoDB" id="6077919at2759"/>
<feature type="region of interest" description="Disordered" evidence="6">
    <location>
        <begin position="2311"/>
        <end position="2371"/>
    </location>
</feature>
<feature type="compositionally biased region" description="Low complexity" evidence="6">
    <location>
        <begin position="2440"/>
        <end position="2452"/>
    </location>
</feature>
<feature type="compositionally biased region" description="Polar residues" evidence="6">
    <location>
        <begin position="1448"/>
        <end position="1461"/>
    </location>
</feature>
<evidence type="ECO:0000256" key="5">
    <source>
        <dbReference type="PROSITE-ProRule" id="PRU00042"/>
    </source>
</evidence>
<feature type="compositionally biased region" description="Polar residues" evidence="6">
    <location>
        <begin position="1064"/>
        <end position="1075"/>
    </location>
</feature>
<keyword evidence="4" id="KW-0862">Zinc</keyword>
<feature type="region of interest" description="Disordered" evidence="6">
    <location>
        <begin position="1505"/>
        <end position="1549"/>
    </location>
</feature>
<dbReference type="KEGG" id="bbel:109475537"/>
<feature type="region of interest" description="Disordered" evidence="6">
    <location>
        <begin position="1202"/>
        <end position="1287"/>
    </location>
</feature>
<evidence type="ECO:0000259" key="7">
    <source>
        <dbReference type="PROSITE" id="PS50157"/>
    </source>
</evidence>
<evidence type="ECO:0000313" key="12">
    <source>
        <dbReference type="RefSeq" id="XP_019631743.1"/>
    </source>
</evidence>
<feature type="compositionally biased region" description="Basic and acidic residues" evidence="6">
    <location>
        <begin position="2258"/>
        <end position="2269"/>
    </location>
</feature>
<sequence length="2531" mass="283698">MPPTPETCSKARSSQLSSRKKGVQETLTGPQSTGKVRKCSLRLRKLASSKTKEPGTFPEVLKCRTEQVTNVTNDRASQVSTHGTFKFSTVDLRQRTLRNSLQLGSSSYKGKPDRSLEKHTIRNGQVKSSSAGTSLEENLANSHKEPKKVPKPCTKRLLSMRVALADVELGSTEDNGLFKTAEKRKTDPSSAPVNAPQKRDTNVKGAFPYTGVGRPSKYDIPTVSPASRVEDSSVAKDKGANQTDGMEVQTCKIAKLRGNGSAIEWIQVDLTEASINDYIKSKKAKLAEDEKMHNGGARKKEKTYYVTANIIENSARQECNKKPVLKNSCKASSSLSKLRVVDYVGNSKNRNKQSGITVVEKEATPQTVVLTPKNMFSCIHAGCAFSTDYESRLKKHLRSHDSATANAIGCLQDNSKEQAPYQKNIVSDDIDTTAECIILDEVQSKSSNCENHKVFHEKEQEQTSVREAHNSETFPEIKGKHQSVDGVEGPLGIHQQRDSKNEKHTETVVPVTEQDGVNTDVKQVPLQNSGEENHSETVLQDIEQHEVKDKVKVVTVTHEPEGSGEDTGIETAFEVLQQHQLAVQKEATSIVSQEEVTVTETPSEAAEQSRQQQQVTLEEDDTAVINQQETSSKETHSEAIILVNQQQHVTLHDGSPAEVNQQETTGKDTHSQVRHQQQQAILEEDSTAIVNQQETTGKETHSDEVEHVRQQHTTLEEVDIAVINQEETSGTETKSETVVWQQQQVTLEKDDMTVNDQEESTGKETDSEVVKQVRQQEQVTLEEVDTAVINQQETTGKETCSEATVQDRQQEQVHVTLQEDDNDVINQQETNNEEAHLEAVVQVRQQEQVTLEEDDMTVNYQEKTTRTESNSEEVEQAQRQQQVTLEEVDTAVIIQQETLGNETDPKTSAQLTEPNQVPSEDKDIPVFHQLEIITKENHSEMAVEDIQETKDVPVSHQELKLADPGFEVPLELGGKNLVDSAVGCINDSDNDSEATDVYSFTENNSTHGTDIDLGTKKTSPDLVQEHSVTEEQVQSTDIDKFVTMTTDTNITVPDCESDEEEQELQTASVESTVSDRSQEKMTEGSQVEGSSQEATESGPGDAREEISPMFEDSTTSRGTSPLAVPDATEDAELIQVSPMSHTGLREGDKESVKTSPCTCPDISQTQEFSIAEEAPAQQSIDIIGENKTPSLTVSMQADIVLGEPPTDSTLIGEASSPEVTDSSQHEERTQKEFLQTLRRRRPNGVQISDSGKKLTCPMPEQVNIPKKRGPGRPRKIQTLSLPAKDNMEEQACPMLEQVNMLKKMSQGRPRKRRKVQRLPEKDNTTEVSCPMLQPPVIPLKRGPGRPRKVGLPTKERPVLPAKDYPIRSRVMKRGRGRPRNYPRPEEHSHVPGTNKNNIPHINKQLETSSRKRTLQAGEDLHNEYPPAKRRRRRLRQADMKKGRPRVEVNQTTLSVQQSSEEMMSLDSPDPGTLPPVTGVNSEEKQGHDSLCEEGNKETPILAHGKGHRLAKKGKERQRDGTCHLIQRRRGRPPKDMGKVASTSTEKEGQKKFDPLQVVPMKYTLSVSLTHINHQEGGHFSTADYANKKNKAWNDVSEKKRKARELVARSLRLRNHRKTSEKKDADSRSILRLQSLRQSAGRQEVTAPVQKDTPKKKGKSPLKCRYSMALLACSQCDFATIEEKKMEQHHEKTGHMATSSASLGEMEQEQEKPKTNGRMYKCRNCSYKNKKKAKVLRHKARCDKNFVRVLRPVKQSSKEEDIQSSNDVKKSSQSGYDYSKMYACNLCPFKTLRKNCLTTHKDHHNTRCKQRQRTCKLCSYGCNDKAQFRKHLKWHKEDKADSVEPVVSGAVEQTNVIEKEKSASTGNGEDLASSCNNMSDGDDEDDVKLKCPNCPFETHIPLSIELHIQHHKDICPHNHLQCRFCTFVCRTKTHMTRHMKVHKVATEPLREENHIINNSGDVEKQAFHAYDFDLNQENCPEKISVHTTVTKQTEAKEQHVCVKCSVVFRSRYRLLIHKIQHETGAYLRCEECKFRTKKHKKYQFLAHLNAHFNMKPYKCKYCPYRARCYSTVFHHILKSHNTKMQHSRYRCNKCSFSCKGLGWLKRHQELHLQGQVVPSEGDREAKYDIELENIIVCGKYKQAKTEGQDEVIPTTDRVSSTTAGSPQKHAGISCVREIQNTTDGSVELWFLCRFCGKMHIDQETWFAHVQRHIISSAWHPKNALLSKPAPREEINPSGCPCDGLCQGEEAEEDSQQHAVMEKHGDTDRQSDGALDTAEEFHYANIQGKVDVAASQKCGDGKEWSREISIKEDLEETANCSPSSKWDKEEEDSSMTGDRMLRNRLNSTDSVLCRQNSNPSGPMSTVDTDDDSDLPPLLKTTNELELAFVFPPEKQAELIREHLVNHETASIGSEDNAVPSLQEIKPEGHEETTYLPQCDNESSVSCSGSTVGSSEGQLLSTGNPTSDEKEEEAGPDLSAWISSLQYSQTSEIEGAICTKVPGLPPGKTIRCQFCGQQFAFQLKFLQHAKRHLL</sequence>
<feature type="region of interest" description="Disordered" evidence="6">
    <location>
        <begin position="102"/>
        <end position="153"/>
    </location>
</feature>
<feature type="region of interest" description="Disordered" evidence="6">
    <location>
        <begin position="1"/>
        <end position="40"/>
    </location>
</feature>
<feature type="region of interest" description="Disordered" evidence="6">
    <location>
        <begin position="178"/>
        <end position="244"/>
    </location>
</feature>
<evidence type="ECO:0000313" key="8">
    <source>
        <dbReference type="Proteomes" id="UP000515135"/>
    </source>
</evidence>
<dbReference type="GO" id="GO:0008270">
    <property type="term" value="F:zinc ion binding"/>
    <property type="evidence" value="ECO:0007669"/>
    <property type="project" value="UniProtKB-KW"/>
</dbReference>
<evidence type="ECO:0000256" key="1">
    <source>
        <dbReference type="ARBA" id="ARBA00022723"/>
    </source>
</evidence>
<evidence type="ECO:0000313" key="13">
    <source>
        <dbReference type="RefSeq" id="XP_019631744.1"/>
    </source>
</evidence>
<dbReference type="PANTHER" id="PTHR24403:SF67">
    <property type="entry name" value="FI01116P-RELATED"/>
    <property type="match status" value="1"/>
</dbReference>
<dbReference type="RefSeq" id="XP_019631740.1">
    <property type="nucleotide sequence ID" value="XM_019776181.1"/>
</dbReference>
<feature type="compositionally biased region" description="Basic residues" evidence="6">
    <location>
        <begin position="1369"/>
        <end position="1380"/>
    </location>
</feature>
<feature type="region of interest" description="Disordered" evidence="6">
    <location>
        <begin position="1050"/>
        <end position="1163"/>
    </location>
</feature>
<dbReference type="RefSeq" id="XP_019631742.1">
    <property type="nucleotide sequence ID" value="XM_019776183.1"/>
</dbReference>
<feature type="compositionally biased region" description="Polar residues" evidence="6">
    <location>
        <begin position="2453"/>
        <end position="2463"/>
    </location>
</feature>
<dbReference type="FunFam" id="3.30.160.60:FF:003876">
    <property type="match status" value="2"/>
</dbReference>
<dbReference type="RefSeq" id="XP_019631745.1">
    <property type="nucleotide sequence ID" value="XM_019776186.1"/>
</dbReference>
<name>A0A6P4Z575_BRABE</name>
<keyword evidence="2" id="KW-0677">Repeat</keyword>
<feature type="region of interest" description="Disordered" evidence="6">
    <location>
        <begin position="897"/>
        <end position="921"/>
    </location>
</feature>
<feature type="region of interest" description="Disordered" evidence="6">
    <location>
        <begin position="1635"/>
        <end position="1659"/>
    </location>
</feature>
<dbReference type="RefSeq" id="XP_019631743.1">
    <property type="nucleotide sequence ID" value="XM_019776184.1"/>
</dbReference>
<dbReference type="PROSITE" id="PS50157">
    <property type="entry name" value="ZINC_FINGER_C2H2_2"/>
    <property type="match status" value="1"/>
</dbReference>
<dbReference type="PANTHER" id="PTHR24403">
    <property type="entry name" value="ZINC FINGER PROTEIN"/>
    <property type="match status" value="1"/>
</dbReference>
<feature type="compositionally biased region" description="Basic and acidic residues" evidence="6">
    <location>
        <begin position="110"/>
        <end position="120"/>
    </location>
</feature>
<accession>A0A6P4Z575</accession>
<feature type="region of interest" description="Disordered" evidence="6">
    <location>
        <begin position="1302"/>
        <end position="1470"/>
    </location>
</feature>
<feature type="compositionally biased region" description="Basic and acidic residues" evidence="6">
    <location>
        <begin position="1143"/>
        <end position="1152"/>
    </location>
</feature>
<feature type="compositionally biased region" description="Polar residues" evidence="6">
    <location>
        <begin position="122"/>
        <end position="141"/>
    </location>
</feature>
<proteinExistence type="predicted"/>
<feature type="region of interest" description="Disordered" evidence="6">
    <location>
        <begin position="2428"/>
        <end position="2472"/>
    </location>
</feature>
<dbReference type="Gene3D" id="3.30.160.60">
    <property type="entry name" value="Classic Zinc Finger"/>
    <property type="match status" value="2"/>
</dbReference>
<protein>
    <submittedName>
        <fullName evidence="9 10">Uncharacterized protein LOC109475537</fullName>
    </submittedName>
</protein>
<feature type="region of interest" description="Disordered" evidence="6">
    <location>
        <begin position="595"/>
        <end position="620"/>
    </location>
</feature>
<reference evidence="9 10" key="1">
    <citation type="submission" date="2025-04" db="UniProtKB">
        <authorList>
            <consortium name="RefSeq"/>
        </authorList>
    </citation>
    <scope>IDENTIFICATION</scope>
    <source>
        <tissue evidence="9 10">Gonad</tissue>
    </source>
</reference>
<dbReference type="GeneID" id="109475537"/>
<keyword evidence="8" id="KW-1185">Reference proteome</keyword>
<organism evidence="8 12">
    <name type="scientific">Branchiostoma belcheri</name>
    <name type="common">Amphioxus</name>
    <dbReference type="NCBI Taxonomy" id="7741"/>
    <lineage>
        <taxon>Eukaryota</taxon>
        <taxon>Metazoa</taxon>
        <taxon>Chordata</taxon>
        <taxon>Cephalochordata</taxon>
        <taxon>Leptocardii</taxon>
        <taxon>Amphioxiformes</taxon>
        <taxon>Branchiostomatidae</taxon>
        <taxon>Branchiostoma</taxon>
    </lineage>
</organism>
<feature type="region of interest" description="Disordered" evidence="6">
    <location>
        <begin position="2249"/>
        <end position="2270"/>
    </location>
</feature>
<evidence type="ECO:0000256" key="3">
    <source>
        <dbReference type="ARBA" id="ARBA00022771"/>
    </source>
</evidence>
<evidence type="ECO:0000313" key="14">
    <source>
        <dbReference type="RefSeq" id="XP_019631745.1"/>
    </source>
</evidence>
<feature type="compositionally biased region" description="Basic residues" evidence="6">
    <location>
        <begin position="1505"/>
        <end position="1515"/>
    </location>
</feature>
<feature type="compositionally biased region" description="Polar residues" evidence="6">
    <location>
        <begin position="1153"/>
        <end position="1163"/>
    </location>
</feature>
<feature type="compositionally biased region" description="Polar residues" evidence="6">
    <location>
        <begin position="1083"/>
        <end position="1095"/>
    </location>
</feature>
<dbReference type="Proteomes" id="UP000515135">
    <property type="component" value="Unplaced"/>
</dbReference>
<evidence type="ECO:0000313" key="11">
    <source>
        <dbReference type="RefSeq" id="XP_019631742.1"/>
    </source>
</evidence>
<dbReference type="RefSeq" id="XP_019631741.1">
    <property type="nucleotide sequence ID" value="XM_019776182.1"/>
</dbReference>
<evidence type="ECO:0000256" key="4">
    <source>
        <dbReference type="ARBA" id="ARBA00022833"/>
    </source>
</evidence>
<gene>
    <name evidence="9 10 11 12 13 14" type="primary">LOC109475537</name>
</gene>
<feature type="compositionally biased region" description="Polar residues" evidence="6">
    <location>
        <begin position="897"/>
        <end position="918"/>
    </location>
</feature>
<dbReference type="RefSeq" id="XP_019631744.1">
    <property type="nucleotide sequence ID" value="XM_019776185.1"/>
</dbReference>
<dbReference type="GO" id="GO:0045944">
    <property type="term" value="P:positive regulation of transcription by RNA polymerase II"/>
    <property type="evidence" value="ECO:0007669"/>
    <property type="project" value="TreeGrafter"/>
</dbReference>
<feature type="compositionally biased region" description="Polar residues" evidence="6">
    <location>
        <begin position="2342"/>
        <end position="2361"/>
    </location>
</feature>